<name>X1SKH7_9ZZZZ</name>
<dbReference type="EMBL" id="BARW01010716">
    <property type="protein sequence ID" value="GAI79666.1"/>
    <property type="molecule type" value="Genomic_DNA"/>
</dbReference>
<protein>
    <recommendedName>
        <fullName evidence="2">DisA/LigA helix-hairpin-helix motif domain-containing protein</fullName>
    </recommendedName>
</protein>
<dbReference type="SUPFAM" id="SSF47781">
    <property type="entry name" value="RuvA domain 2-like"/>
    <property type="match status" value="1"/>
</dbReference>
<accession>X1SKH7</accession>
<organism evidence="1">
    <name type="scientific">marine sediment metagenome</name>
    <dbReference type="NCBI Taxonomy" id="412755"/>
    <lineage>
        <taxon>unclassified sequences</taxon>
        <taxon>metagenomes</taxon>
        <taxon>ecological metagenomes</taxon>
    </lineage>
</organism>
<dbReference type="Gene3D" id="1.10.150.20">
    <property type="entry name" value="5' to 3' exonuclease, C-terminal subdomain"/>
    <property type="match status" value="1"/>
</dbReference>
<proteinExistence type="predicted"/>
<feature type="non-terminal residue" evidence="1">
    <location>
        <position position="50"/>
    </location>
</feature>
<gene>
    <name evidence="1" type="ORF">S12H4_20978</name>
</gene>
<sequence length="50" mass="5875">MKKNSLKYWLAWNKIPDIGPKRFYKLLEYFGSVDAAWQAKSGEISRVLNL</sequence>
<dbReference type="InterPro" id="IPR010994">
    <property type="entry name" value="RuvA_2-like"/>
</dbReference>
<dbReference type="AlphaFoldDB" id="X1SKH7"/>
<comment type="caution">
    <text evidence="1">The sequence shown here is derived from an EMBL/GenBank/DDBJ whole genome shotgun (WGS) entry which is preliminary data.</text>
</comment>
<evidence type="ECO:0008006" key="2">
    <source>
        <dbReference type="Google" id="ProtNLM"/>
    </source>
</evidence>
<evidence type="ECO:0000313" key="1">
    <source>
        <dbReference type="EMBL" id="GAI79666.1"/>
    </source>
</evidence>
<reference evidence="1" key="1">
    <citation type="journal article" date="2014" name="Front. Microbiol.">
        <title>High frequency of phylogenetically diverse reductive dehalogenase-homologous genes in deep subseafloor sedimentary metagenomes.</title>
        <authorList>
            <person name="Kawai M."/>
            <person name="Futagami T."/>
            <person name="Toyoda A."/>
            <person name="Takaki Y."/>
            <person name="Nishi S."/>
            <person name="Hori S."/>
            <person name="Arai W."/>
            <person name="Tsubouchi T."/>
            <person name="Morono Y."/>
            <person name="Uchiyama I."/>
            <person name="Ito T."/>
            <person name="Fujiyama A."/>
            <person name="Inagaki F."/>
            <person name="Takami H."/>
        </authorList>
    </citation>
    <scope>NUCLEOTIDE SEQUENCE</scope>
    <source>
        <strain evidence="1">Expedition CK06-06</strain>
    </source>
</reference>